<evidence type="ECO:0000313" key="2">
    <source>
        <dbReference type="EMBL" id="KID89546.1"/>
    </source>
</evidence>
<dbReference type="AlphaFoldDB" id="A0A0B4HI65"/>
<reference evidence="2 3" key="1">
    <citation type="journal article" date="2014" name="Proc. Natl. Acad. Sci. U.S.A.">
        <title>Trajectory and genomic determinants of fungal-pathogen speciation and host adaptation.</title>
        <authorList>
            <person name="Hu X."/>
            <person name="Xiao G."/>
            <person name="Zheng P."/>
            <person name="Shang Y."/>
            <person name="Su Y."/>
            <person name="Zhang X."/>
            <person name="Liu X."/>
            <person name="Zhan S."/>
            <person name="St Leger R.J."/>
            <person name="Wang C."/>
        </authorList>
    </citation>
    <scope>NUCLEOTIDE SEQUENCE [LARGE SCALE GENOMIC DNA]</scope>
    <source>
        <strain evidence="2 3">ARSEF 977</strain>
    </source>
</reference>
<dbReference type="EMBL" id="AZNH01000008">
    <property type="protein sequence ID" value="KID89546.1"/>
    <property type="molecule type" value="Genomic_DNA"/>
</dbReference>
<sequence>MRFTNVVVFGAALPPLASAANFVRGYRVSFNTFKYDIDKCTDEKPCSLYLAGTEFIARIQNVPSGTYIFQATGGEDGKTAITTQFTHSDNALANDVFCHGIFSRDVSRDDFLSSRVHCGFVRFWFYSAGNEGAVVDENCNGAIDNNDCAELGGSCYV</sequence>
<proteinExistence type="predicted"/>
<keyword evidence="1" id="KW-0732">Signal</keyword>
<accession>A0A0B4HI65</accession>
<feature type="signal peptide" evidence="1">
    <location>
        <begin position="1"/>
        <end position="19"/>
    </location>
</feature>
<name>A0A0B4HI65_METGA</name>
<dbReference type="Proteomes" id="UP000031192">
    <property type="component" value="Unassembled WGS sequence"/>
</dbReference>
<dbReference type="GO" id="GO:0016301">
    <property type="term" value="F:kinase activity"/>
    <property type="evidence" value="ECO:0007669"/>
    <property type="project" value="UniProtKB-KW"/>
</dbReference>
<dbReference type="HOGENOM" id="CLU_1678323_0_0_1"/>
<comment type="caution">
    <text evidence="2">The sequence shown here is derived from an EMBL/GenBank/DDBJ whole genome shotgun (WGS) entry which is preliminary data.</text>
</comment>
<organism evidence="2 3">
    <name type="scientific">Metarhizium guizhouense (strain ARSEF 977)</name>
    <dbReference type="NCBI Taxonomy" id="1276136"/>
    <lineage>
        <taxon>Eukaryota</taxon>
        <taxon>Fungi</taxon>
        <taxon>Dikarya</taxon>
        <taxon>Ascomycota</taxon>
        <taxon>Pezizomycotina</taxon>
        <taxon>Sordariomycetes</taxon>
        <taxon>Hypocreomycetidae</taxon>
        <taxon>Hypocreales</taxon>
        <taxon>Clavicipitaceae</taxon>
        <taxon>Metarhizium</taxon>
    </lineage>
</organism>
<protein>
    <submittedName>
        <fullName evidence="2">Phosphoinositide 3-kinase</fullName>
    </submittedName>
</protein>
<gene>
    <name evidence="2" type="ORF">MGU_03593</name>
</gene>
<dbReference type="OrthoDB" id="4961339at2759"/>
<keyword evidence="3" id="KW-1185">Reference proteome</keyword>
<evidence type="ECO:0000256" key="1">
    <source>
        <dbReference type="SAM" id="SignalP"/>
    </source>
</evidence>
<evidence type="ECO:0000313" key="3">
    <source>
        <dbReference type="Proteomes" id="UP000031192"/>
    </source>
</evidence>
<feature type="chain" id="PRO_5002092869" evidence="1">
    <location>
        <begin position="20"/>
        <end position="157"/>
    </location>
</feature>